<dbReference type="VEuPathDB" id="FungiDB:PV08_08083"/>
<evidence type="ECO:0000313" key="3">
    <source>
        <dbReference type="Proteomes" id="UP000053328"/>
    </source>
</evidence>
<dbReference type="GeneID" id="27335166"/>
<evidence type="ECO:0000256" key="1">
    <source>
        <dbReference type="SAM" id="MobiDB-lite"/>
    </source>
</evidence>
<organism evidence="2 3">
    <name type="scientific">Exophiala spinifera</name>
    <dbReference type="NCBI Taxonomy" id="91928"/>
    <lineage>
        <taxon>Eukaryota</taxon>
        <taxon>Fungi</taxon>
        <taxon>Dikarya</taxon>
        <taxon>Ascomycota</taxon>
        <taxon>Pezizomycotina</taxon>
        <taxon>Eurotiomycetes</taxon>
        <taxon>Chaetothyriomycetidae</taxon>
        <taxon>Chaetothyriales</taxon>
        <taxon>Herpotrichiellaceae</taxon>
        <taxon>Exophiala</taxon>
    </lineage>
</organism>
<dbReference type="RefSeq" id="XP_016233112.1">
    <property type="nucleotide sequence ID" value="XM_016382409.1"/>
</dbReference>
<dbReference type="Proteomes" id="UP000053328">
    <property type="component" value="Unassembled WGS sequence"/>
</dbReference>
<proteinExistence type="predicted"/>
<sequence length="78" mass="8350">MNDDIYSKGDFPLDIHEQNAPTRPAPETPLPAVGQEGNRGQHAALHEAKANAEAQRKADDDVGVVGPHVEDALDDLGR</sequence>
<keyword evidence="3" id="KW-1185">Reference proteome</keyword>
<feature type="compositionally biased region" description="Basic and acidic residues" evidence="1">
    <location>
        <begin position="68"/>
        <end position="78"/>
    </location>
</feature>
<feature type="compositionally biased region" description="Basic and acidic residues" evidence="1">
    <location>
        <begin position="44"/>
        <end position="60"/>
    </location>
</feature>
<dbReference type="EMBL" id="KN847497">
    <property type="protein sequence ID" value="KIW12896.1"/>
    <property type="molecule type" value="Genomic_DNA"/>
</dbReference>
<feature type="region of interest" description="Disordered" evidence="1">
    <location>
        <begin position="1"/>
        <end position="78"/>
    </location>
</feature>
<gene>
    <name evidence="2" type="ORF">PV08_08083</name>
</gene>
<dbReference type="HOGENOM" id="CLU_2622058_0_0_1"/>
<feature type="compositionally biased region" description="Basic and acidic residues" evidence="1">
    <location>
        <begin position="1"/>
        <end position="17"/>
    </location>
</feature>
<dbReference type="AlphaFoldDB" id="A0A0D1YD63"/>
<reference evidence="2 3" key="1">
    <citation type="submission" date="2015-01" db="EMBL/GenBank/DDBJ databases">
        <title>The Genome Sequence of Exophiala spinifera CBS89968.</title>
        <authorList>
            <consortium name="The Broad Institute Genomics Platform"/>
            <person name="Cuomo C."/>
            <person name="de Hoog S."/>
            <person name="Gorbushina A."/>
            <person name="Stielow B."/>
            <person name="Teixiera M."/>
            <person name="Abouelleil A."/>
            <person name="Chapman S.B."/>
            <person name="Priest M."/>
            <person name="Young S.K."/>
            <person name="Wortman J."/>
            <person name="Nusbaum C."/>
            <person name="Birren B."/>
        </authorList>
    </citation>
    <scope>NUCLEOTIDE SEQUENCE [LARGE SCALE GENOMIC DNA]</scope>
    <source>
        <strain evidence="2 3">CBS 89968</strain>
    </source>
</reference>
<name>A0A0D1YD63_9EURO</name>
<protein>
    <submittedName>
        <fullName evidence="2">Uncharacterized protein</fullName>
    </submittedName>
</protein>
<accession>A0A0D1YD63</accession>
<evidence type="ECO:0000313" key="2">
    <source>
        <dbReference type="EMBL" id="KIW12896.1"/>
    </source>
</evidence>